<dbReference type="Proteomes" id="UP000596742">
    <property type="component" value="Unassembled WGS sequence"/>
</dbReference>
<comment type="caution">
    <text evidence="2">The sequence shown here is derived from an EMBL/GenBank/DDBJ whole genome shotgun (WGS) entry which is preliminary data.</text>
</comment>
<proteinExistence type="predicted"/>
<name>A0A8B6BY18_MYTGA</name>
<protein>
    <submittedName>
        <fullName evidence="2">Uncharacterized protein</fullName>
    </submittedName>
</protein>
<accession>A0A8B6BY18</accession>
<gene>
    <name evidence="2" type="ORF">MGAL_10B041692</name>
</gene>
<dbReference type="EMBL" id="UYJE01000790">
    <property type="protein sequence ID" value="VDH96476.1"/>
    <property type="molecule type" value="Genomic_DNA"/>
</dbReference>
<evidence type="ECO:0000313" key="3">
    <source>
        <dbReference type="Proteomes" id="UP000596742"/>
    </source>
</evidence>
<reference evidence="2" key="1">
    <citation type="submission" date="2018-11" db="EMBL/GenBank/DDBJ databases">
        <authorList>
            <person name="Alioto T."/>
            <person name="Alioto T."/>
        </authorList>
    </citation>
    <scope>NUCLEOTIDE SEQUENCE</scope>
</reference>
<feature type="region of interest" description="Disordered" evidence="1">
    <location>
        <begin position="33"/>
        <end position="52"/>
    </location>
</feature>
<dbReference type="AlphaFoldDB" id="A0A8B6BY18"/>
<keyword evidence="3" id="KW-1185">Reference proteome</keyword>
<sequence>MDSSEEEKQHGESKKYMLDKDYYCGMDASEENDDDINKTSDWVSPKTNQQNSCCSCINNKDGTA</sequence>
<evidence type="ECO:0000313" key="2">
    <source>
        <dbReference type="EMBL" id="VDH96476.1"/>
    </source>
</evidence>
<evidence type="ECO:0000256" key="1">
    <source>
        <dbReference type="SAM" id="MobiDB-lite"/>
    </source>
</evidence>
<organism evidence="2 3">
    <name type="scientific">Mytilus galloprovincialis</name>
    <name type="common">Mediterranean mussel</name>
    <dbReference type="NCBI Taxonomy" id="29158"/>
    <lineage>
        <taxon>Eukaryota</taxon>
        <taxon>Metazoa</taxon>
        <taxon>Spiralia</taxon>
        <taxon>Lophotrochozoa</taxon>
        <taxon>Mollusca</taxon>
        <taxon>Bivalvia</taxon>
        <taxon>Autobranchia</taxon>
        <taxon>Pteriomorphia</taxon>
        <taxon>Mytilida</taxon>
        <taxon>Mytiloidea</taxon>
        <taxon>Mytilidae</taxon>
        <taxon>Mytilinae</taxon>
        <taxon>Mytilus</taxon>
    </lineage>
</organism>